<name>A0A4R9LYW2_9LEPT</name>
<evidence type="ECO:0000256" key="1">
    <source>
        <dbReference type="SAM" id="SignalP"/>
    </source>
</evidence>
<keyword evidence="1" id="KW-0732">Signal</keyword>
<sequence>MKHSFLLAIFFLILASRCASTDPQLFSLKEKAKNSGYPIFLELKNEPGKTTKNLQLSLKAQNLSIHSIQDLSVLLFAFDKQGLILIPETYKTPELICKFHTPIRVGATESCKLETYLYAVEYDKIKLQSISFTWEDGTRHFINREDLEEISEWK</sequence>
<dbReference type="OrthoDB" id="330307at2"/>
<evidence type="ECO:0000313" key="3">
    <source>
        <dbReference type="Proteomes" id="UP000298058"/>
    </source>
</evidence>
<protein>
    <recommendedName>
        <fullName evidence="4">Lipoprotein</fullName>
    </recommendedName>
</protein>
<feature type="signal peptide" evidence="1">
    <location>
        <begin position="1"/>
        <end position="21"/>
    </location>
</feature>
<dbReference type="RefSeq" id="WP_135761240.1">
    <property type="nucleotide sequence ID" value="NZ_RQHW01000047.1"/>
</dbReference>
<reference evidence="2" key="1">
    <citation type="journal article" date="2019" name="PLoS Negl. Trop. Dis.">
        <title>Revisiting the worldwide diversity of Leptospira species in the environment.</title>
        <authorList>
            <person name="Vincent A.T."/>
            <person name="Schiettekatte O."/>
            <person name="Bourhy P."/>
            <person name="Veyrier F.J."/>
            <person name="Picardeau M."/>
        </authorList>
    </citation>
    <scope>NUCLEOTIDE SEQUENCE [LARGE SCALE GENOMIC DNA]</scope>
    <source>
        <strain evidence="2">201300427</strain>
    </source>
</reference>
<dbReference type="AlphaFoldDB" id="A0A4R9LYW2"/>
<proteinExistence type="predicted"/>
<dbReference type="EMBL" id="RQHW01000047">
    <property type="protein sequence ID" value="TGN18557.1"/>
    <property type="molecule type" value="Genomic_DNA"/>
</dbReference>
<organism evidence="2 3">
    <name type="scientific">Leptospira idonii</name>
    <dbReference type="NCBI Taxonomy" id="1193500"/>
    <lineage>
        <taxon>Bacteria</taxon>
        <taxon>Pseudomonadati</taxon>
        <taxon>Spirochaetota</taxon>
        <taxon>Spirochaetia</taxon>
        <taxon>Leptospirales</taxon>
        <taxon>Leptospiraceae</taxon>
        <taxon>Leptospira</taxon>
    </lineage>
</organism>
<dbReference type="Proteomes" id="UP000298058">
    <property type="component" value="Unassembled WGS sequence"/>
</dbReference>
<evidence type="ECO:0000313" key="2">
    <source>
        <dbReference type="EMBL" id="TGN18557.1"/>
    </source>
</evidence>
<accession>A0A4R9LYW2</accession>
<feature type="chain" id="PRO_5020225196" description="Lipoprotein" evidence="1">
    <location>
        <begin position="22"/>
        <end position="154"/>
    </location>
</feature>
<gene>
    <name evidence="2" type="ORF">EHS15_14320</name>
</gene>
<comment type="caution">
    <text evidence="2">The sequence shown here is derived from an EMBL/GenBank/DDBJ whole genome shotgun (WGS) entry which is preliminary data.</text>
</comment>
<evidence type="ECO:0008006" key="4">
    <source>
        <dbReference type="Google" id="ProtNLM"/>
    </source>
</evidence>
<keyword evidence="3" id="KW-1185">Reference proteome</keyword>